<dbReference type="Gene3D" id="3.40.50.300">
    <property type="entry name" value="P-loop containing nucleotide triphosphate hydrolases"/>
    <property type="match status" value="1"/>
</dbReference>
<sequence length="200" mass="21880">MQVSYCKVYIQSTCATSGEGLYEGLDWLSSNIASKVSTFSFLQYEIHDLLLRQTNSSRPESWRLSFAFPLPLPSRCPNLCFAAQSSHRPPTLCLADAVTLAGEIPVADPPLCPSTTVVPLPSLSLFVSCDRTIKGSQRRSRRRCIPSTRCQCRALSPSTSSSSLCFNRTVPLTFVLAVSLTPFPASIWFSGCHEMAPSGH</sequence>
<dbReference type="EMBL" id="JACMSC010000020">
    <property type="protein sequence ID" value="KAG6471859.1"/>
    <property type="molecule type" value="Genomic_DNA"/>
</dbReference>
<comment type="caution">
    <text evidence="1">The sequence shown here is derived from an EMBL/GenBank/DDBJ whole genome shotgun (WGS) entry which is preliminary data.</text>
</comment>
<protein>
    <submittedName>
        <fullName evidence="1">Uncharacterized protein</fullName>
    </submittedName>
</protein>
<dbReference type="Proteomes" id="UP000734854">
    <property type="component" value="Unassembled WGS sequence"/>
</dbReference>
<organism evidence="1 2">
    <name type="scientific">Zingiber officinale</name>
    <name type="common">Ginger</name>
    <name type="synonym">Amomum zingiber</name>
    <dbReference type="NCBI Taxonomy" id="94328"/>
    <lineage>
        <taxon>Eukaryota</taxon>
        <taxon>Viridiplantae</taxon>
        <taxon>Streptophyta</taxon>
        <taxon>Embryophyta</taxon>
        <taxon>Tracheophyta</taxon>
        <taxon>Spermatophyta</taxon>
        <taxon>Magnoliopsida</taxon>
        <taxon>Liliopsida</taxon>
        <taxon>Zingiberales</taxon>
        <taxon>Zingiberaceae</taxon>
        <taxon>Zingiber</taxon>
    </lineage>
</organism>
<dbReference type="InterPro" id="IPR027417">
    <property type="entry name" value="P-loop_NTPase"/>
</dbReference>
<proteinExistence type="predicted"/>
<accession>A0A8J5EV26</accession>
<dbReference type="AlphaFoldDB" id="A0A8J5EV26"/>
<name>A0A8J5EV26_ZINOF</name>
<keyword evidence="2" id="KW-1185">Reference proteome</keyword>
<reference evidence="1 2" key="1">
    <citation type="submission" date="2020-08" db="EMBL/GenBank/DDBJ databases">
        <title>Plant Genome Project.</title>
        <authorList>
            <person name="Zhang R.-G."/>
        </authorList>
    </citation>
    <scope>NUCLEOTIDE SEQUENCE [LARGE SCALE GENOMIC DNA]</scope>
    <source>
        <tissue evidence="1">Rhizome</tissue>
    </source>
</reference>
<evidence type="ECO:0000313" key="2">
    <source>
        <dbReference type="Proteomes" id="UP000734854"/>
    </source>
</evidence>
<evidence type="ECO:0000313" key="1">
    <source>
        <dbReference type="EMBL" id="KAG6471859.1"/>
    </source>
</evidence>
<gene>
    <name evidence="1" type="ORF">ZIOFF_069306</name>
</gene>